<evidence type="ECO:0000256" key="3">
    <source>
        <dbReference type="ARBA" id="ARBA00023125"/>
    </source>
</evidence>
<sequence>MDITSLRRFMVVASEGNISRAAKSLGLSQSTLSRQVMDLEEELGVTLFIRGNRQVTLTEEGTYLLSKAQEIISLSDKTQSDLRNLGSLVNGEIYIGIGETAGMSFVADKIIDLKKQFNHLSFHLYSGNELATMHKLENGLIDFGIVSQSMNVSTYQSISIPLKDEWGALFNRKHPLANEETVTREQLMGEPLIVPRQEEAMTPIYQWFGVSREKLNTAATYEQITHAALLTEKNIGVSIGLKDLVYTTNHPYLSFIPFDPPLTSPIKIVWKKAQNFSPAAQVFLDYLLETEAD</sequence>
<accession>A0ABP3GPZ9</accession>
<evidence type="ECO:0000256" key="2">
    <source>
        <dbReference type="ARBA" id="ARBA00023015"/>
    </source>
</evidence>
<reference evidence="7" key="1">
    <citation type="journal article" date="2019" name="Int. J. Syst. Evol. Microbiol.">
        <title>The Global Catalogue of Microorganisms (GCM) 10K type strain sequencing project: providing services to taxonomists for standard genome sequencing and annotation.</title>
        <authorList>
            <consortium name="The Broad Institute Genomics Platform"/>
            <consortium name="The Broad Institute Genome Sequencing Center for Infectious Disease"/>
            <person name="Wu L."/>
            <person name="Ma J."/>
        </authorList>
    </citation>
    <scope>NUCLEOTIDE SEQUENCE [LARGE SCALE GENOMIC DNA]</scope>
    <source>
        <strain evidence="7">JCM 12662</strain>
    </source>
</reference>
<gene>
    <name evidence="6" type="ORF">GCM10008932_00490</name>
</gene>
<comment type="caution">
    <text evidence="6">The sequence shown here is derived from an EMBL/GenBank/DDBJ whole genome shotgun (WGS) entry which is preliminary data.</text>
</comment>
<dbReference type="InterPro" id="IPR050950">
    <property type="entry name" value="HTH-type_LysR_regulators"/>
</dbReference>
<dbReference type="Gene3D" id="1.10.10.10">
    <property type="entry name" value="Winged helix-like DNA-binding domain superfamily/Winged helix DNA-binding domain"/>
    <property type="match status" value="1"/>
</dbReference>
<dbReference type="PANTHER" id="PTHR30419:SF8">
    <property type="entry name" value="NITROGEN ASSIMILATION TRANSCRIPTIONAL ACTIVATOR-RELATED"/>
    <property type="match status" value="1"/>
</dbReference>
<comment type="similarity">
    <text evidence="1">Belongs to the LysR transcriptional regulatory family.</text>
</comment>
<dbReference type="Pfam" id="PF00126">
    <property type="entry name" value="HTH_1"/>
    <property type="match status" value="1"/>
</dbReference>
<dbReference type="SUPFAM" id="SSF46785">
    <property type="entry name" value="Winged helix' DNA-binding domain"/>
    <property type="match status" value="1"/>
</dbReference>
<keyword evidence="4" id="KW-0804">Transcription</keyword>
<evidence type="ECO:0000313" key="7">
    <source>
        <dbReference type="Proteomes" id="UP001501166"/>
    </source>
</evidence>
<dbReference type="Proteomes" id="UP001501166">
    <property type="component" value="Unassembled WGS sequence"/>
</dbReference>
<dbReference type="Pfam" id="PF03466">
    <property type="entry name" value="LysR_substrate"/>
    <property type="match status" value="1"/>
</dbReference>
<name>A0ABP3GPZ9_9LACT</name>
<evidence type="ECO:0000256" key="1">
    <source>
        <dbReference type="ARBA" id="ARBA00009437"/>
    </source>
</evidence>
<organism evidence="6 7">
    <name type="scientific">Alkalibacterium iburiense</name>
    <dbReference type="NCBI Taxonomy" id="290589"/>
    <lineage>
        <taxon>Bacteria</taxon>
        <taxon>Bacillati</taxon>
        <taxon>Bacillota</taxon>
        <taxon>Bacilli</taxon>
        <taxon>Lactobacillales</taxon>
        <taxon>Carnobacteriaceae</taxon>
        <taxon>Alkalibacterium</taxon>
    </lineage>
</organism>
<dbReference type="RefSeq" id="WP_343752790.1">
    <property type="nucleotide sequence ID" value="NZ_BAAACW010000006.1"/>
</dbReference>
<evidence type="ECO:0000259" key="5">
    <source>
        <dbReference type="PROSITE" id="PS50931"/>
    </source>
</evidence>
<dbReference type="InterPro" id="IPR000847">
    <property type="entry name" value="LysR_HTH_N"/>
</dbReference>
<keyword evidence="3" id="KW-0238">DNA-binding</keyword>
<dbReference type="PROSITE" id="PS50931">
    <property type="entry name" value="HTH_LYSR"/>
    <property type="match status" value="1"/>
</dbReference>
<keyword evidence="2" id="KW-0805">Transcription regulation</keyword>
<evidence type="ECO:0000313" key="6">
    <source>
        <dbReference type="EMBL" id="GAA0351219.1"/>
    </source>
</evidence>
<dbReference type="InterPro" id="IPR036390">
    <property type="entry name" value="WH_DNA-bd_sf"/>
</dbReference>
<protein>
    <submittedName>
        <fullName evidence="6">LysR family transcriptional regulator</fullName>
    </submittedName>
</protein>
<dbReference type="InterPro" id="IPR005119">
    <property type="entry name" value="LysR_subst-bd"/>
</dbReference>
<keyword evidence="7" id="KW-1185">Reference proteome</keyword>
<dbReference type="PRINTS" id="PR00039">
    <property type="entry name" value="HTHLYSR"/>
</dbReference>
<dbReference type="CDD" id="cd05466">
    <property type="entry name" value="PBP2_LTTR_substrate"/>
    <property type="match status" value="1"/>
</dbReference>
<dbReference type="InterPro" id="IPR036388">
    <property type="entry name" value="WH-like_DNA-bd_sf"/>
</dbReference>
<evidence type="ECO:0000256" key="4">
    <source>
        <dbReference type="ARBA" id="ARBA00023163"/>
    </source>
</evidence>
<dbReference type="EMBL" id="BAAACW010000006">
    <property type="protein sequence ID" value="GAA0351219.1"/>
    <property type="molecule type" value="Genomic_DNA"/>
</dbReference>
<dbReference type="SUPFAM" id="SSF53850">
    <property type="entry name" value="Periplasmic binding protein-like II"/>
    <property type="match status" value="1"/>
</dbReference>
<dbReference type="Gene3D" id="3.40.190.290">
    <property type="match status" value="1"/>
</dbReference>
<feature type="domain" description="HTH lysR-type" evidence="5">
    <location>
        <begin position="1"/>
        <end position="58"/>
    </location>
</feature>
<dbReference type="PANTHER" id="PTHR30419">
    <property type="entry name" value="HTH-TYPE TRANSCRIPTIONAL REGULATOR YBHD"/>
    <property type="match status" value="1"/>
</dbReference>
<proteinExistence type="inferred from homology"/>